<feature type="transmembrane region" description="Helical" evidence="7">
    <location>
        <begin position="392"/>
        <end position="414"/>
    </location>
</feature>
<evidence type="ECO:0000256" key="4">
    <source>
        <dbReference type="ARBA" id="ARBA00022989"/>
    </source>
</evidence>
<evidence type="ECO:0000256" key="3">
    <source>
        <dbReference type="ARBA" id="ARBA00022692"/>
    </source>
</evidence>
<proteinExistence type="evidence at transcript level"/>
<feature type="region of interest" description="Disordered" evidence="6">
    <location>
        <begin position="28"/>
        <end position="51"/>
    </location>
</feature>
<accession>A0A6F9DTR2</accession>
<evidence type="ECO:0000256" key="6">
    <source>
        <dbReference type="SAM" id="MobiDB-lite"/>
    </source>
</evidence>
<feature type="transmembrane region" description="Helical" evidence="7">
    <location>
        <begin position="357"/>
        <end position="380"/>
    </location>
</feature>
<feature type="chain" id="PRO_5026076843" evidence="8">
    <location>
        <begin position="23"/>
        <end position="670"/>
    </location>
</feature>
<gene>
    <name evidence="9" type="primary">Slc39a12-001</name>
</gene>
<keyword evidence="3 7" id="KW-0812">Transmembrane</keyword>
<dbReference type="PANTHER" id="PTHR12191">
    <property type="entry name" value="SOLUTE CARRIER FAMILY 39"/>
    <property type="match status" value="1"/>
</dbReference>
<feature type="transmembrane region" description="Helical" evidence="7">
    <location>
        <begin position="532"/>
        <end position="554"/>
    </location>
</feature>
<feature type="signal peptide" evidence="8">
    <location>
        <begin position="1"/>
        <end position="22"/>
    </location>
</feature>
<evidence type="ECO:0000256" key="8">
    <source>
        <dbReference type="SAM" id="SignalP"/>
    </source>
</evidence>
<dbReference type="GO" id="GO:0030003">
    <property type="term" value="P:intracellular monoatomic cation homeostasis"/>
    <property type="evidence" value="ECO:0007669"/>
    <property type="project" value="TreeGrafter"/>
</dbReference>
<feature type="region of interest" description="Disordered" evidence="6">
    <location>
        <begin position="278"/>
        <end position="297"/>
    </location>
</feature>
<dbReference type="GO" id="GO:0005385">
    <property type="term" value="F:zinc ion transmembrane transporter activity"/>
    <property type="evidence" value="ECO:0007669"/>
    <property type="project" value="TreeGrafter"/>
</dbReference>
<comment type="similarity">
    <text evidence="2">Belongs to the ZIP transporter (TC 2.A.5) family.</text>
</comment>
<feature type="compositionally biased region" description="Basic and acidic residues" evidence="6">
    <location>
        <begin position="278"/>
        <end position="291"/>
    </location>
</feature>
<dbReference type="AlphaFoldDB" id="A0A6F9DTR2"/>
<name>A0A6F9DTR2_9ASCI</name>
<dbReference type="InterPro" id="IPR003689">
    <property type="entry name" value="ZIP"/>
</dbReference>
<dbReference type="PANTHER" id="PTHR12191:SF37">
    <property type="entry name" value="ZINC TRANSPORTER FOI"/>
    <property type="match status" value="1"/>
</dbReference>
<feature type="transmembrane region" description="Helical" evidence="7">
    <location>
        <begin position="607"/>
        <end position="625"/>
    </location>
</feature>
<keyword evidence="4 7" id="KW-1133">Transmembrane helix</keyword>
<protein>
    <submittedName>
        <fullName evidence="9">Zinc transporter ZIP12</fullName>
    </submittedName>
</protein>
<feature type="transmembrane region" description="Helical" evidence="7">
    <location>
        <begin position="434"/>
        <end position="455"/>
    </location>
</feature>
<evidence type="ECO:0000256" key="5">
    <source>
        <dbReference type="ARBA" id="ARBA00023136"/>
    </source>
</evidence>
<evidence type="ECO:0000256" key="2">
    <source>
        <dbReference type="ARBA" id="ARBA00006939"/>
    </source>
</evidence>
<feature type="transmembrane region" description="Helical" evidence="7">
    <location>
        <begin position="575"/>
        <end position="595"/>
    </location>
</feature>
<feature type="compositionally biased region" description="Acidic residues" evidence="6">
    <location>
        <begin position="30"/>
        <end position="42"/>
    </location>
</feature>
<dbReference type="InterPro" id="IPR050799">
    <property type="entry name" value="ZIP_Transporter"/>
</dbReference>
<dbReference type="GO" id="GO:0005886">
    <property type="term" value="C:plasma membrane"/>
    <property type="evidence" value="ECO:0007669"/>
    <property type="project" value="TreeGrafter"/>
</dbReference>
<feature type="transmembrane region" description="Helical" evidence="7">
    <location>
        <begin position="637"/>
        <end position="660"/>
    </location>
</feature>
<comment type="subcellular location">
    <subcellularLocation>
        <location evidence="1">Membrane</location>
        <topology evidence="1">Multi-pass membrane protein</topology>
    </subcellularLocation>
</comment>
<dbReference type="GO" id="GO:0071578">
    <property type="term" value="P:zinc ion import across plasma membrane"/>
    <property type="evidence" value="ECO:0007669"/>
    <property type="project" value="TreeGrafter"/>
</dbReference>
<sequence length="670" mass="73977">MLFVSKPTTLLCILLLVGRSLAQSTLVDQHDDDDDHHEDEDHDHDHDHDHDEEDSFTHLLEIVGSESQYIDDEAFVNLTKGLLVRFDTCTGVCAECFSLTSMKTLLNVDPVSSFNFTEETFSEPAQVILEILLRENCSSINSTHLGISFGVDAESSVTDLLQRLKPIYEAEHDVTKCFNAHVLFEDGLSGDNLTYQVLVNLFEGYCLYPTDHELEDSIFEHFGVEGDDVSEAVFDDFLNDLGIGSIADAAAGEDDHDDHGHARKRRSLDGHVIVKRQTDDDHEHEDEHGHEEDESQCYSGTQLKAIYGLSGNLTRDSLLSMCTAFIQQIISGSCNARAPNATTGPTTDSNYTDSHRYGYGTLAVAVIGLLAFAGILFFPALSTPWFKLGMQFFIALGVGTLSGDAILHIIPEIVGLHNHGAGDAHDHENEDRSYTWKLLVVIAGIWFLFIFENLIKLILGKRHTHQHNHSAVDAHCHVAKFSSSEAPNGDIPSEIEETKSGKKKDPPVCWGLNTVCIMVLIGDMLHNFGDGIAIGAAFSASWVQGIGASLAIFCHELPHEFGDFAIYMRNGLTKWKALLLNVLAACCGFIGLYIGLALSSNSEVRQWLLAVVAGMFLYIAFVIVLHEMMEEETDYPVAQFILQNVGMLLGWTILLILSLYEEQLISSISA</sequence>
<keyword evidence="8" id="KW-0732">Signal</keyword>
<reference evidence="9" key="1">
    <citation type="submission" date="2020-04" db="EMBL/GenBank/DDBJ databases">
        <authorList>
            <person name="Neveu A P."/>
        </authorList>
    </citation>
    <scope>NUCLEOTIDE SEQUENCE</scope>
    <source>
        <tissue evidence="9">Whole embryo</tissue>
    </source>
</reference>
<dbReference type="Pfam" id="PF02535">
    <property type="entry name" value="Zip"/>
    <property type="match status" value="1"/>
</dbReference>
<dbReference type="GO" id="GO:0140410">
    <property type="term" value="F:monoatomic cation:bicarbonate symporter activity"/>
    <property type="evidence" value="ECO:0007669"/>
    <property type="project" value="TreeGrafter"/>
</dbReference>
<evidence type="ECO:0000256" key="1">
    <source>
        <dbReference type="ARBA" id="ARBA00004141"/>
    </source>
</evidence>
<evidence type="ECO:0000256" key="7">
    <source>
        <dbReference type="SAM" id="Phobius"/>
    </source>
</evidence>
<feature type="region of interest" description="Disordered" evidence="6">
    <location>
        <begin position="483"/>
        <end position="502"/>
    </location>
</feature>
<organism evidence="9">
    <name type="scientific">Phallusia mammillata</name>
    <dbReference type="NCBI Taxonomy" id="59560"/>
    <lineage>
        <taxon>Eukaryota</taxon>
        <taxon>Metazoa</taxon>
        <taxon>Chordata</taxon>
        <taxon>Tunicata</taxon>
        <taxon>Ascidiacea</taxon>
        <taxon>Phlebobranchia</taxon>
        <taxon>Ascidiidae</taxon>
        <taxon>Phallusia</taxon>
    </lineage>
</organism>
<evidence type="ECO:0000313" key="9">
    <source>
        <dbReference type="EMBL" id="CAB3266265.1"/>
    </source>
</evidence>
<keyword evidence="5 7" id="KW-0472">Membrane</keyword>
<dbReference type="EMBL" id="LR790403">
    <property type="protein sequence ID" value="CAB3266265.1"/>
    <property type="molecule type" value="mRNA"/>
</dbReference>